<evidence type="ECO:0000259" key="9">
    <source>
        <dbReference type="PROSITE" id="PS50016"/>
    </source>
</evidence>
<comment type="subcellular location">
    <subcellularLocation>
        <location evidence="1">Nucleus</location>
    </subcellularLocation>
</comment>
<feature type="compositionally biased region" description="Basic and acidic residues" evidence="8">
    <location>
        <begin position="884"/>
        <end position="904"/>
    </location>
</feature>
<feature type="compositionally biased region" description="Basic and acidic residues" evidence="8">
    <location>
        <begin position="425"/>
        <end position="437"/>
    </location>
</feature>
<dbReference type="SUPFAM" id="SSF57903">
    <property type="entry name" value="FYVE/PHD zinc finger"/>
    <property type="match status" value="1"/>
</dbReference>
<evidence type="ECO:0000256" key="8">
    <source>
        <dbReference type="SAM" id="MobiDB-lite"/>
    </source>
</evidence>
<accession>A0A3B4DCE2</accession>
<evidence type="ECO:0000256" key="7">
    <source>
        <dbReference type="SAM" id="Coils"/>
    </source>
</evidence>
<feature type="compositionally biased region" description="Polar residues" evidence="8">
    <location>
        <begin position="454"/>
        <end position="464"/>
    </location>
</feature>
<feature type="compositionally biased region" description="Basic and acidic residues" evidence="8">
    <location>
        <begin position="262"/>
        <end position="276"/>
    </location>
</feature>
<organism evidence="11 12">
    <name type="scientific">Pygocentrus nattereri</name>
    <name type="common">Red-bellied piranha</name>
    <dbReference type="NCBI Taxonomy" id="42514"/>
    <lineage>
        <taxon>Eukaryota</taxon>
        <taxon>Metazoa</taxon>
        <taxon>Chordata</taxon>
        <taxon>Craniata</taxon>
        <taxon>Vertebrata</taxon>
        <taxon>Euteleostomi</taxon>
        <taxon>Actinopterygii</taxon>
        <taxon>Neopterygii</taxon>
        <taxon>Teleostei</taxon>
        <taxon>Ostariophysi</taxon>
        <taxon>Characiformes</taxon>
        <taxon>Characoidei</taxon>
        <taxon>Pygocentrus</taxon>
    </lineage>
</organism>
<dbReference type="Gene3D" id="3.30.40.10">
    <property type="entry name" value="Zinc/RING finger domain, C3HC4 (zinc finger)"/>
    <property type="match status" value="1"/>
</dbReference>
<sequence>MAASAAAAASSPALCPSFAVICSFLERYGALLDLPELTFPQLERYLEETAAVPKLLVDLHVKLLRKIGKSVSAERWEKYLVKICQEFNTTWAWELEKKGYRELTVECKTGILKYLCECQFDDNVKFKTAINEEDPDKMRLQPIGRDKDGLMYWFQLDQDHNVRVYVEEQDDLDGSSWKCIVKNRDDLAQILGLLKTQIDPALLDLTWSCNVLEKDGILSKTDNLKQETTEENDTLKNKDEKEEVNSRCDKPTGVDGTIIQAIKEEPMGEGEAHKSSSDSPPETCGPLSSEQTEELQKKSSDEVQRAIKNDQQAKIPLKKREMKLSEDFETNCGSSGSSIIVRNPAGTTVKEKQAASEENGVHEKQREKEAKEKDKTQTSVEESMEVDKPEESSSHKESTVVKKGQDISPKQEASSKSTENSSEPEELKSSTDMEKTKSSSIDVVADPPAKIQPEESSAMETTDQSELEKNKPLKLSESVPCSKEKTDTKVQEMKDLSDHANEKNAIVLKEKASEEAISSRAPKETEASTSLEKSKASTKQGDSAHEENEKSVVSNETEKKLAVEERSELSACEETKTDHKPVDGTAGDGASVEDVKETRSDSPKQTEKQQLPEENELPAVKENEKSGNLTEEKNAFPEDVDVSEEKEKPPSPKEKFTSVSSEKTTVSVETNESTISKPLESDIDGITDKAVPPETDKDSKESGSTTAGKESEAQDDQKEASPSPNESQTEIHKEENKTEDMEVSSNDTKVNEVSPASKEGVERKTGKDPSSDAASVGCDAGPQTEASEKQDADVDKPIEESKASTDKPKPDSGPREEKKERARQRGASKEARITREAFKAKKTEQIQEEEKNEVKTNKEDREDEKVPQESLRLKIKVPAHRRKAELQREEGKGDSESETGEGRCLRRSPRICRPTAKIVEIQDRKVDKKQGTPPTEKDKDENGEKEEEENIVQKKPRERKVDPEAQTKPKKGSEEEDDESSSEEEETEEDDSDEDYKVEKTRKRRRNCNRARNSSDSSTSCSDDDLPNDDPCKHCGLPNHPELILLCDSCDSGYHTACLRPPLMIIPDGEWFCPPCQHKLLCDKLEEQLQNLDAALKKKERAERRKERLVYVGIMRYPEIIKKNKSWGRRSTRAKKFISYRFDEFDEAIDEAIEEDIKEAEGGGAGRGKDMANITGHRGKDISTILQEEGKENGRPQRPSAGQRRKKRRRLNDLDSDSTVDEEESEEEFRLSDSEEEEFVASDNEAESEAEAQSLDDSDFGSDGCGPAKRFSSRRTAVRRRNTRPRRRRRPKGYSDDEELESDEEEEESEIATEGSSEFSDSDLDMRRRRSHRSRKKQVNYRETSDSEGSQASTNKDKKKSHRRLSSSESDESFQSADSEEEDRKTKKRRVDSSEEESRKRRHRLSLKRRKESEDDDDSDESEEDRPIRKRVNRIDSDDTEDEEEEEDDKKKTTTEKESEDVLEKGVGSLDYSLVELPPTNGQSPMKGLEGLIPRPAVGVGNPALASLKNSSAPLPGAMAANGLVPQEMAPQDEDEDDLLGVTDLVDYVCNSEQL</sequence>
<feature type="compositionally biased region" description="Basic and acidic residues" evidence="8">
    <location>
        <begin position="294"/>
        <end position="308"/>
    </location>
</feature>
<evidence type="ECO:0000256" key="1">
    <source>
        <dbReference type="ARBA" id="ARBA00004123"/>
    </source>
</evidence>
<dbReference type="OMA" id="SCDNTHG"/>
<dbReference type="GeneTree" id="ENSGT00530000064411"/>
<dbReference type="GO" id="GO:0042393">
    <property type="term" value="F:histone binding"/>
    <property type="evidence" value="ECO:0007669"/>
    <property type="project" value="TreeGrafter"/>
</dbReference>
<evidence type="ECO:0000256" key="5">
    <source>
        <dbReference type="ARBA" id="ARBA00023242"/>
    </source>
</evidence>
<evidence type="ECO:0000313" key="11">
    <source>
        <dbReference type="Ensembl" id="ENSPNAP00000020746.2"/>
    </source>
</evidence>
<keyword evidence="3 6" id="KW-0863">Zinc-finger</keyword>
<feature type="region of interest" description="Disordered" evidence="8">
    <location>
        <begin position="227"/>
        <end position="1027"/>
    </location>
</feature>
<reference evidence="11" key="3">
    <citation type="submission" date="2025-09" db="UniProtKB">
        <authorList>
            <consortium name="Ensembl"/>
        </authorList>
    </citation>
    <scope>IDENTIFICATION</scope>
</reference>
<dbReference type="GO" id="GO:0045892">
    <property type="term" value="P:negative regulation of DNA-templated transcription"/>
    <property type="evidence" value="ECO:0007669"/>
    <property type="project" value="TreeGrafter"/>
</dbReference>
<feature type="compositionally biased region" description="Polar residues" evidence="8">
    <location>
        <begin position="527"/>
        <end position="541"/>
    </location>
</feature>
<protein>
    <recommendedName>
        <fullName evidence="13">PHD-type domain-containing protein</fullName>
    </recommendedName>
</protein>
<feature type="compositionally biased region" description="Low complexity" evidence="8">
    <location>
        <begin position="657"/>
        <end position="674"/>
    </location>
</feature>
<dbReference type="PROSITE" id="PS50827">
    <property type="entry name" value="DDT"/>
    <property type="match status" value="1"/>
</dbReference>
<feature type="compositionally biased region" description="Basic and acidic residues" evidence="8">
    <location>
        <begin position="385"/>
        <end position="405"/>
    </location>
</feature>
<feature type="compositionally biased region" description="Basic and acidic residues" evidence="8">
    <location>
        <begin position="709"/>
        <end position="719"/>
    </location>
</feature>
<dbReference type="PROSITE" id="PS01359">
    <property type="entry name" value="ZF_PHD_1"/>
    <property type="match status" value="1"/>
</dbReference>
<feature type="compositionally biased region" description="Acidic residues" evidence="8">
    <location>
        <begin position="1438"/>
        <end position="1448"/>
    </location>
</feature>
<feature type="compositionally biased region" description="Basic and acidic residues" evidence="8">
    <location>
        <begin position="786"/>
        <end position="820"/>
    </location>
</feature>
<reference evidence="11 12" key="1">
    <citation type="submission" date="2020-10" db="EMBL/GenBank/DDBJ databases">
        <title>Pygocentrus nattereri (red-bellied piranha) genome, fPygNat1, primary haplotype.</title>
        <authorList>
            <person name="Myers G."/>
            <person name="Meyer A."/>
            <person name="Karagic N."/>
            <person name="Pippel M."/>
            <person name="Winkler S."/>
            <person name="Tracey A."/>
            <person name="Wood J."/>
            <person name="Formenti G."/>
            <person name="Howe K."/>
            <person name="Fedrigo O."/>
            <person name="Jarvis E.D."/>
        </authorList>
    </citation>
    <scope>NUCLEOTIDE SEQUENCE [LARGE SCALE GENOMIC DNA]</scope>
</reference>
<dbReference type="STRING" id="42514.ENSPNAP00000020746"/>
<dbReference type="CDD" id="cd15543">
    <property type="entry name" value="PHD_RSF1"/>
    <property type="match status" value="1"/>
</dbReference>
<feature type="coiled-coil region" evidence="7">
    <location>
        <begin position="1082"/>
        <end position="1109"/>
    </location>
</feature>
<keyword evidence="2" id="KW-0479">Metal-binding</keyword>
<evidence type="ECO:0000256" key="2">
    <source>
        <dbReference type="ARBA" id="ARBA00022723"/>
    </source>
</evidence>
<feature type="compositionally biased region" description="Basic and acidic residues" evidence="8">
    <location>
        <begin position="759"/>
        <end position="770"/>
    </location>
</feature>
<dbReference type="Pfam" id="PF15612">
    <property type="entry name" value="WHIM1"/>
    <property type="match status" value="1"/>
</dbReference>
<keyword evidence="4" id="KW-0862">Zinc</keyword>
<feature type="compositionally biased region" description="Basic residues" evidence="8">
    <location>
        <begin position="1400"/>
        <end position="1410"/>
    </location>
</feature>
<dbReference type="PROSITE" id="PS50016">
    <property type="entry name" value="ZF_PHD_2"/>
    <property type="match status" value="1"/>
</dbReference>
<dbReference type="SMART" id="SM00249">
    <property type="entry name" value="PHD"/>
    <property type="match status" value="1"/>
</dbReference>
<evidence type="ECO:0000256" key="3">
    <source>
        <dbReference type="ARBA" id="ARBA00022771"/>
    </source>
</evidence>
<evidence type="ECO:0000256" key="6">
    <source>
        <dbReference type="PROSITE-ProRule" id="PRU00146"/>
    </source>
</evidence>
<feature type="compositionally biased region" description="Basic and acidic residues" evidence="8">
    <location>
        <begin position="349"/>
        <end position="376"/>
    </location>
</feature>
<feature type="compositionally biased region" description="Basic residues" evidence="8">
    <location>
        <begin position="1327"/>
        <end position="1339"/>
    </location>
</feature>
<keyword evidence="7" id="KW-0175">Coiled coil</keyword>
<feature type="compositionally biased region" description="Acidic residues" evidence="8">
    <location>
        <begin position="1214"/>
        <end position="1227"/>
    </location>
</feature>
<evidence type="ECO:0000313" key="12">
    <source>
        <dbReference type="Proteomes" id="UP001501920"/>
    </source>
</evidence>
<dbReference type="Pfam" id="PF00628">
    <property type="entry name" value="PHD"/>
    <property type="match status" value="1"/>
</dbReference>
<feature type="compositionally biased region" description="Basic residues" evidence="8">
    <location>
        <begin position="1000"/>
        <end position="1009"/>
    </location>
</feature>
<dbReference type="InterPro" id="IPR018501">
    <property type="entry name" value="DDT_dom"/>
</dbReference>
<feature type="compositionally biased region" description="Basic and acidic residues" evidence="8">
    <location>
        <begin position="729"/>
        <end position="740"/>
    </location>
</feature>
<feature type="compositionally biased region" description="Basic and acidic residues" evidence="8">
    <location>
        <begin position="542"/>
        <end position="582"/>
    </location>
</feature>
<feature type="compositionally biased region" description="Basic and acidic residues" evidence="8">
    <location>
        <begin position="593"/>
        <end position="611"/>
    </location>
</feature>
<dbReference type="Proteomes" id="UP001501920">
    <property type="component" value="Chromosome 18"/>
</dbReference>
<feature type="compositionally biased region" description="Acidic residues" evidence="8">
    <location>
        <begin position="1414"/>
        <end position="1424"/>
    </location>
</feature>
<feature type="compositionally biased region" description="Basic and acidic residues" evidence="8">
    <location>
        <begin position="827"/>
        <end position="867"/>
    </location>
</feature>
<evidence type="ECO:0008006" key="13">
    <source>
        <dbReference type="Google" id="ProtNLM"/>
    </source>
</evidence>
<dbReference type="InterPro" id="IPR019786">
    <property type="entry name" value="Zinc_finger_PHD-type_CS"/>
</dbReference>
<name>A0A3B4DCE2_PYGNA</name>
<feature type="compositionally biased region" description="Polar residues" evidence="8">
    <location>
        <begin position="331"/>
        <end position="340"/>
    </location>
</feature>
<feature type="compositionally biased region" description="Basic and acidic residues" evidence="8">
    <location>
        <begin position="482"/>
        <end position="514"/>
    </location>
</feature>
<feature type="compositionally biased region" description="Basic residues" evidence="8">
    <location>
        <begin position="873"/>
        <end position="883"/>
    </location>
</feature>
<proteinExistence type="predicted"/>
<feature type="region of interest" description="Disordered" evidence="8">
    <location>
        <begin position="1158"/>
        <end position="1490"/>
    </location>
</feature>
<keyword evidence="12" id="KW-1185">Reference proteome</keyword>
<feature type="compositionally biased region" description="Basic and acidic residues" evidence="8">
    <location>
        <begin position="959"/>
        <end position="973"/>
    </location>
</feature>
<feature type="compositionally biased region" description="Low complexity" evidence="8">
    <location>
        <begin position="1010"/>
        <end position="1021"/>
    </location>
</feature>
<dbReference type="InterPro" id="IPR011011">
    <property type="entry name" value="Znf_FYVE_PHD"/>
</dbReference>
<feature type="compositionally biased region" description="Polar residues" evidence="8">
    <location>
        <begin position="411"/>
        <end position="421"/>
    </location>
</feature>
<dbReference type="InterPro" id="IPR028942">
    <property type="entry name" value="WHIM1_dom"/>
</dbReference>
<feature type="compositionally biased region" description="Acidic residues" evidence="8">
    <location>
        <begin position="1296"/>
        <end position="1311"/>
    </location>
</feature>
<dbReference type="Ensembl" id="ENSPNAT00000031564.2">
    <property type="protein sequence ID" value="ENSPNAP00000020746.2"/>
    <property type="gene ID" value="ENSPNAG00000005477.2"/>
</dbReference>
<dbReference type="InterPro" id="IPR001965">
    <property type="entry name" value="Znf_PHD"/>
</dbReference>
<feature type="compositionally biased region" description="Basic and acidic residues" evidence="8">
    <location>
        <begin position="643"/>
        <end position="656"/>
    </location>
</feature>
<dbReference type="InterPro" id="IPR028938">
    <property type="entry name" value="Rsf1-like"/>
</dbReference>
<feature type="compositionally biased region" description="Basic and acidic residues" evidence="8">
    <location>
        <begin position="227"/>
        <end position="252"/>
    </location>
</feature>
<dbReference type="PANTHER" id="PTHR14296:SF18">
    <property type="entry name" value="REMODELING AND SPACING FACTOR 1 ISOFORM X1"/>
    <property type="match status" value="1"/>
</dbReference>
<feature type="compositionally biased region" description="Basic and acidic residues" evidence="8">
    <location>
        <begin position="1449"/>
        <end position="1464"/>
    </location>
</feature>
<feature type="compositionally biased region" description="Basic residues" evidence="8">
    <location>
        <begin position="1271"/>
        <end position="1292"/>
    </location>
</feature>
<feature type="domain" description="PHD-type" evidence="9">
    <location>
        <begin position="1029"/>
        <end position="1079"/>
    </location>
</feature>
<feature type="compositionally biased region" description="Acidic residues" evidence="8">
    <location>
        <begin position="1234"/>
        <end position="1260"/>
    </location>
</feature>
<feature type="compositionally biased region" description="Basic and acidic residues" evidence="8">
    <location>
        <begin position="920"/>
        <end position="942"/>
    </location>
</feature>
<keyword evidence="5" id="KW-0539">Nucleus</keyword>
<dbReference type="InterPro" id="IPR019787">
    <property type="entry name" value="Znf_PHD-finger"/>
</dbReference>
<feature type="compositionally biased region" description="Basic and acidic residues" evidence="8">
    <location>
        <begin position="619"/>
        <end position="636"/>
    </location>
</feature>
<dbReference type="InterPro" id="IPR013083">
    <property type="entry name" value="Znf_RING/FYVE/PHD"/>
</dbReference>
<feature type="domain" description="DDT" evidence="10">
    <location>
        <begin position="12"/>
        <end position="73"/>
    </location>
</feature>
<reference evidence="11" key="2">
    <citation type="submission" date="2025-08" db="UniProtKB">
        <authorList>
            <consortium name="Ensembl"/>
        </authorList>
    </citation>
    <scope>IDENTIFICATION</scope>
</reference>
<feature type="compositionally biased region" description="Acidic residues" evidence="8">
    <location>
        <begin position="974"/>
        <end position="996"/>
    </location>
</feature>
<evidence type="ECO:0000256" key="4">
    <source>
        <dbReference type="ARBA" id="ARBA00022833"/>
    </source>
</evidence>
<evidence type="ECO:0000259" key="10">
    <source>
        <dbReference type="PROSITE" id="PS50827"/>
    </source>
</evidence>
<dbReference type="PANTHER" id="PTHR14296">
    <property type="entry name" value="REMODELING AND SPACING FACTOR 1"/>
    <property type="match status" value="1"/>
</dbReference>
<dbReference type="GO" id="GO:0008270">
    <property type="term" value="F:zinc ion binding"/>
    <property type="evidence" value="ECO:0007669"/>
    <property type="project" value="UniProtKB-KW"/>
</dbReference>
<dbReference type="GO" id="GO:0031213">
    <property type="term" value="C:RSF complex"/>
    <property type="evidence" value="ECO:0007669"/>
    <property type="project" value="InterPro"/>
</dbReference>